<dbReference type="GO" id="GO:0005743">
    <property type="term" value="C:mitochondrial inner membrane"/>
    <property type="evidence" value="ECO:0007669"/>
    <property type="project" value="InterPro"/>
</dbReference>
<evidence type="ECO:0000313" key="1">
    <source>
        <dbReference type="EMBL" id="CCD24256.1"/>
    </source>
</evidence>
<dbReference type="AlphaFoldDB" id="G0W8Z5"/>
<gene>
    <name evidence="1" type="primary">NDAI0C05970</name>
    <name evidence="1" type="ordered locus">NDAI_0C05970</name>
</gene>
<dbReference type="GeneID" id="11496428"/>
<dbReference type="KEGG" id="ndi:NDAI_0C05970"/>
<keyword evidence="2" id="KW-1185">Reference proteome</keyword>
<proteinExistence type="predicted"/>
<dbReference type="InterPro" id="IPR008732">
    <property type="entry name" value="Pet122"/>
</dbReference>
<accession>G0W8Z5</accession>
<reference evidence="1 2" key="1">
    <citation type="journal article" date="2011" name="Proc. Natl. Acad. Sci. U.S.A.">
        <title>Evolutionary erosion of yeast sex chromosomes by mating-type switching accidents.</title>
        <authorList>
            <person name="Gordon J.L."/>
            <person name="Armisen D."/>
            <person name="Proux-Wera E."/>
            <person name="Oheigeartaigh S.S."/>
            <person name="Byrne K.P."/>
            <person name="Wolfe K.H."/>
        </authorList>
    </citation>
    <scope>NUCLEOTIDE SEQUENCE [LARGE SCALE GENOMIC DNA]</scope>
    <source>
        <strain evidence="2">ATCC 10597 / BCRC 20456 / CBS 421 / NBRC 0211 / NRRL Y-12639</strain>
    </source>
</reference>
<dbReference type="eggNOG" id="ENOG502RYT2">
    <property type="taxonomic scope" value="Eukaryota"/>
</dbReference>
<name>G0W8Z5_NAUDC</name>
<dbReference type="GO" id="GO:0070131">
    <property type="term" value="P:positive regulation of mitochondrial translation"/>
    <property type="evidence" value="ECO:0007669"/>
    <property type="project" value="InterPro"/>
</dbReference>
<dbReference type="HOGENOM" id="CLU_084817_0_0_1"/>
<dbReference type="GO" id="GO:0003743">
    <property type="term" value="F:translation initiation factor activity"/>
    <property type="evidence" value="ECO:0007669"/>
    <property type="project" value="InterPro"/>
</dbReference>
<organism evidence="1 2">
    <name type="scientific">Naumovozyma dairenensis (strain ATCC 10597 / BCRC 20456 / CBS 421 / NBRC 0211 / NRRL Y-12639)</name>
    <name type="common">Saccharomyces dairenensis</name>
    <dbReference type="NCBI Taxonomy" id="1071378"/>
    <lineage>
        <taxon>Eukaryota</taxon>
        <taxon>Fungi</taxon>
        <taxon>Dikarya</taxon>
        <taxon>Ascomycota</taxon>
        <taxon>Saccharomycotina</taxon>
        <taxon>Saccharomycetes</taxon>
        <taxon>Saccharomycetales</taxon>
        <taxon>Saccharomycetaceae</taxon>
        <taxon>Naumovozyma</taxon>
    </lineage>
</organism>
<dbReference type="Pfam" id="PF05476">
    <property type="entry name" value="PET122"/>
    <property type="match status" value="1"/>
</dbReference>
<dbReference type="OMA" id="KSCQWGH"/>
<evidence type="ECO:0000313" key="2">
    <source>
        <dbReference type="Proteomes" id="UP000000689"/>
    </source>
</evidence>
<dbReference type="EMBL" id="HE580269">
    <property type="protein sequence ID" value="CCD24256.1"/>
    <property type="molecule type" value="Genomic_DNA"/>
</dbReference>
<dbReference type="OrthoDB" id="4031898at2759"/>
<dbReference type="RefSeq" id="XP_003669499.1">
    <property type="nucleotide sequence ID" value="XM_003669451.1"/>
</dbReference>
<sequence>MIRNISGSRRYINDDARKRLFLNCLNRNFDQVLTEVRGIPRDEMDSNFLQLYLIKSCQWGHMDSIEYIWYKYVTQWKALTVPPKLLCDIGNICISYNKTYIPKQLYAYFNAVYGKRDNKSLRSKTEDHYALLRIRVESFAKGTLHTTKFREKWKVYLEDIDNNPYFNDVTNNHLIKVRDFPYLTQSMNHSCDEETASNILFGENRIAIKNPRSLILFLNMILLQDGTIFSTSFKTSVLKRFQQVYQSMELPNDTLTILKTLSRQ</sequence>
<protein>
    <submittedName>
        <fullName evidence="1">Uncharacterized protein</fullName>
    </submittedName>
</protein>
<dbReference type="STRING" id="1071378.G0W8Z5"/>
<dbReference type="Proteomes" id="UP000000689">
    <property type="component" value="Chromosome 3"/>
</dbReference>